<dbReference type="GO" id="GO:0051453">
    <property type="term" value="P:regulation of intracellular pH"/>
    <property type="evidence" value="ECO:0007669"/>
    <property type="project" value="TreeGrafter"/>
</dbReference>
<feature type="transmembrane region" description="Helical" evidence="5">
    <location>
        <begin position="21"/>
        <end position="42"/>
    </location>
</feature>
<dbReference type="Gene3D" id="1.10.287.570">
    <property type="entry name" value="Helical hairpin bin"/>
    <property type="match status" value="1"/>
</dbReference>
<dbReference type="InterPro" id="IPR003020">
    <property type="entry name" value="HCO3_transpt_euk"/>
</dbReference>
<feature type="transmembrane region" description="Helical" evidence="5">
    <location>
        <begin position="77"/>
        <end position="94"/>
    </location>
</feature>
<gene>
    <name evidence="7" type="ORF">A3Q56_03648</name>
</gene>
<comment type="caution">
    <text evidence="7">The sequence shown here is derived from an EMBL/GenBank/DDBJ whole genome shotgun (WGS) entry which is preliminary data.</text>
</comment>
<dbReference type="AlphaFoldDB" id="A0A177B4Q8"/>
<protein>
    <recommendedName>
        <fullName evidence="6">Bicarbonate transporter-like transmembrane domain-containing protein</fullName>
    </recommendedName>
</protein>
<evidence type="ECO:0000256" key="3">
    <source>
        <dbReference type="ARBA" id="ARBA00022989"/>
    </source>
</evidence>
<sequence>MYFACLTPAITFGGLLKKDTHYIGIIECLSGVSVCGVFYHFFAGQPLTIINNTGPVLIMFMLTKYQPDYMWLRHVPLKRVYLFSILQIMFYLIMDNKKN</sequence>
<keyword evidence="2 5" id="KW-0812">Transmembrane</keyword>
<evidence type="ECO:0000313" key="8">
    <source>
        <dbReference type="Proteomes" id="UP000078046"/>
    </source>
</evidence>
<evidence type="ECO:0000256" key="5">
    <source>
        <dbReference type="SAM" id="Phobius"/>
    </source>
</evidence>
<dbReference type="InterPro" id="IPR011531">
    <property type="entry name" value="HCO3_transpt-like_TM_dom"/>
</dbReference>
<name>A0A177B4Q8_9BILA</name>
<keyword evidence="4 5" id="KW-0472">Membrane</keyword>
<evidence type="ECO:0000256" key="1">
    <source>
        <dbReference type="ARBA" id="ARBA00004141"/>
    </source>
</evidence>
<evidence type="ECO:0000259" key="6">
    <source>
        <dbReference type="Pfam" id="PF00955"/>
    </source>
</evidence>
<organism evidence="7 8">
    <name type="scientific">Intoshia linei</name>
    <dbReference type="NCBI Taxonomy" id="1819745"/>
    <lineage>
        <taxon>Eukaryota</taxon>
        <taxon>Metazoa</taxon>
        <taxon>Spiralia</taxon>
        <taxon>Lophotrochozoa</taxon>
        <taxon>Mesozoa</taxon>
        <taxon>Orthonectida</taxon>
        <taxon>Rhopaluridae</taxon>
        <taxon>Intoshia</taxon>
    </lineage>
</organism>
<comment type="subcellular location">
    <subcellularLocation>
        <location evidence="1">Membrane</location>
        <topology evidence="1">Multi-pass membrane protein</topology>
    </subcellularLocation>
</comment>
<keyword evidence="8" id="KW-1185">Reference proteome</keyword>
<keyword evidence="3 5" id="KW-1133">Transmembrane helix</keyword>
<accession>A0A177B4Q8</accession>
<dbReference type="PANTHER" id="PTHR11453:SF36">
    <property type="entry name" value="ANION EXCHANGE PROTEIN"/>
    <property type="match status" value="1"/>
</dbReference>
<dbReference type="PANTHER" id="PTHR11453">
    <property type="entry name" value="ANION EXCHANGE PROTEIN"/>
    <property type="match status" value="1"/>
</dbReference>
<dbReference type="OrthoDB" id="1735926at2759"/>
<dbReference type="GO" id="GO:0005886">
    <property type="term" value="C:plasma membrane"/>
    <property type="evidence" value="ECO:0007669"/>
    <property type="project" value="TreeGrafter"/>
</dbReference>
<proteinExistence type="predicted"/>
<dbReference type="GO" id="GO:0005452">
    <property type="term" value="F:solute:inorganic anion antiporter activity"/>
    <property type="evidence" value="ECO:0007669"/>
    <property type="project" value="InterPro"/>
</dbReference>
<reference evidence="7 8" key="1">
    <citation type="submission" date="2016-04" db="EMBL/GenBank/DDBJ databases">
        <title>The genome of Intoshia linei affirms orthonectids as highly simplified spiralians.</title>
        <authorList>
            <person name="Mikhailov K.V."/>
            <person name="Slusarev G.S."/>
            <person name="Nikitin M.A."/>
            <person name="Logacheva M.D."/>
            <person name="Penin A."/>
            <person name="Aleoshin V."/>
            <person name="Panchin Y.V."/>
        </authorList>
    </citation>
    <scope>NUCLEOTIDE SEQUENCE [LARGE SCALE GENOMIC DNA]</scope>
    <source>
        <strain evidence="7">Intl2013</strain>
        <tissue evidence="7">Whole animal</tissue>
    </source>
</reference>
<dbReference type="Pfam" id="PF00955">
    <property type="entry name" value="HCO3_cotransp"/>
    <property type="match status" value="1"/>
</dbReference>
<dbReference type="Proteomes" id="UP000078046">
    <property type="component" value="Unassembled WGS sequence"/>
</dbReference>
<dbReference type="GO" id="GO:0008510">
    <property type="term" value="F:sodium:bicarbonate symporter activity"/>
    <property type="evidence" value="ECO:0007669"/>
    <property type="project" value="TreeGrafter"/>
</dbReference>
<evidence type="ECO:0000256" key="4">
    <source>
        <dbReference type="ARBA" id="ARBA00023136"/>
    </source>
</evidence>
<evidence type="ECO:0000256" key="2">
    <source>
        <dbReference type="ARBA" id="ARBA00022692"/>
    </source>
</evidence>
<feature type="domain" description="Bicarbonate transporter-like transmembrane" evidence="6">
    <location>
        <begin position="1"/>
        <end position="58"/>
    </location>
</feature>
<dbReference type="EMBL" id="LWCA01000423">
    <property type="protein sequence ID" value="OAF68571.1"/>
    <property type="molecule type" value="Genomic_DNA"/>
</dbReference>
<evidence type="ECO:0000313" key="7">
    <source>
        <dbReference type="EMBL" id="OAF68571.1"/>
    </source>
</evidence>
<dbReference type="GO" id="GO:0006820">
    <property type="term" value="P:monoatomic anion transport"/>
    <property type="evidence" value="ECO:0007669"/>
    <property type="project" value="InterPro"/>
</dbReference>